<dbReference type="InterPro" id="IPR046528">
    <property type="entry name" value="DUF6593"/>
</dbReference>
<sequence>MQIAFLSNNPLNSVVVDAGTGQRLYNICTPYGVGKRKTTIHDAWGRTVAKYKRRWGRDQIELYGMTRSVSSWLPSDSLFTRSRRFVAPNGRTYVWKKLWGKSKFKVRAFAALPAFAKCSPIIVQLVDHHTNQVVARSHNARSSLWSSKRISIEVDPQVVPVLDAIVLSFIICEKDRRDQEEATAATSAVIV</sequence>
<organism evidence="2 3">
    <name type="scientific">Trametes pubescens</name>
    <name type="common">White-rot fungus</name>
    <dbReference type="NCBI Taxonomy" id="154538"/>
    <lineage>
        <taxon>Eukaryota</taxon>
        <taxon>Fungi</taxon>
        <taxon>Dikarya</taxon>
        <taxon>Basidiomycota</taxon>
        <taxon>Agaricomycotina</taxon>
        <taxon>Agaricomycetes</taxon>
        <taxon>Polyporales</taxon>
        <taxon>Polyporaceae</taxon>
        <taxon>Trametes</taxon>
    </lineage>
</organism>
<evidence type="ECO:0000313" key="3">
    <source>
        <dbReference type="Proteomes" id="UP000184267"/>
    </source>
</evidence>
<protein>
    <recommendedName>
        <fullName evidence="1">DUF6593 domain-containing protein</fullName>
    </recommendedName>
</protein>
<dbReference type="OMA" id="RLYNICT"/>
<proteinExistence type="predicted"/>
<evidence type="ECO:0000313" key="2">
    <source>
        <dbReference type="EMBL" id="OJT10403.1"/>
    </source>
</evidence>
<dbReference type="Proteomes" id="UP000184267">
    <property type="component" value="Unassembled WGS sequence"/>
</dbReference>
<comment type="caution">
    <text evidence="2">The sequence shown here is derived from an EMBL/GenBank/DDBJ whole genome shotgun (WGS) entry which is preliminary data.</text>
</comment>
<keyword evidence="3" id="KW-1185">Reference proteome</keyword>
<accession>A0A1M2VS31</accession>
<feature type="domain" description="DUF6593" evidence="1">
    <location>
        <begin position="8"/>
        <end position="178"/>
    </location>
</feature>
<dbReference type="OrthoDB" id="3360976at2759"/>
<gene>
    <name evidence="2" type="ORF">TRAPUB_13095</name>
</gene>
<reference evidence="2 3" key="1">
    <citation type="submission" date="2016-10" db="EMBL/GenBank/DDBJ databases">
        <title>Genome sequence of the basidiomycete white-rot fungus Trametes pubescens.</title>
        <authorList>
            <person name="Makela M.R."/>
            <person name="Granchi Z."/>
            <person name="Peng M."/>
            <person name="De Vries R.P."/>
            <person name="Grigoriev I."/>
            <person name="Riley R."/>
            <person name="Hilden K."/>
        </authorList>
    </citation>
    <scope>NUCLEOTIDE SEQUENCE [LARGE SCALE GENOMIC DNA]</scope>
    <source>
        <strain evidence="2 3">FBCC735</strain>
    </source>
</reference>
<dbReference type="AlphaFoldDB" id="A0A1M2VS31"/>
<evidence type="ECO:0000259" key="1">
    <source>
        <dbReference type="Pfam" id="PF20236"/>
    </source>
</evidence>
<dbReference type="EMBL" id="MNAD01000777">
    <property type="protein sequence ID" value="OJT10403.1"/>
    <property type="molecule type" value="Genomic_DNA"/>
</dbReference>
<dbReference type="Pfam" id="PF20236">
    <property type="entry name" value="DUF6593"/>
    <property type="match status" value="1"/>
</dbReference>
<name>A0A1M2VS31_TRAPU</name>